<dbReference type="InterPro" id="IPR036648">
    <property type="entry name" value="CN_Hdrase_a/SCN_Hdrase_g_sf"/>
</dbReference>
<keyword evidence="2" id="KW-1185">Reference proteome</keyword>
<organism evidence="1 2">
    <name type="scientific">Paenibacillus sediminis</name>
    <dbReference type="NCBI Taxonomy" id="664909"/>
    <lineage>
        <taxon>Bacteria</taxon>
        <taxon>Bacillati</taxon>
        <taxon>Bacillota</taxon>
        <taxon>Bacilli</taxon>
        <taxon>Bacillales</taxon>
        <taxon>Paenibacillaceae</taxon>
        <taxon>Paenibacillus</taxon>
    </lineage>
</organism>
<evidence type="ECO:0008006" key="3">
    <source>
        <dbReference type="Google" id="ProtNLM"/>
    </source>
</evidence>
<evidence type="ECO:0000313" key="1">
    <source>
        <dbReference type="EMBL" id="MBP1937347.1"/>
    </source>
</evidence>
<evidence type="ECO:0000313" key="2">
    <source>
        <dbReference type="Proteomes" id="UP001519273"/>
    </source>
</evidence>
<accession>A0ABS4H4Q1</accession>
<dbReference type="Gene3D" id="3.90.330.10">
    <property type="entry name" value="Nitrile hydratase alpha /Thiocyanate hydrolase gamma"/>
    <property type="match status" value="2"/>
</dbReference>
<proteinExistence type="predicted"/>
<sequence>MSAEAILRKQIIEKAWEDPSFKQELLSNPKAAIQEAFNVTLPDQLDIKTVEEKNNQLYLIIPQAPTEVIKKSDVTLLSYW</sequence>
<dbReference type="NCBIfam" id="TIGR03793">
    <property type="entry name" value="leader_NHLP"/>
    <property type="match status" value="1"/>
</dbReference>
<dbReference type="RefSeq" id="WP_209849604.1">
    <property type="nucleotide sequence ID" value="NZ_CBCRVE010000005.1"/>
</dbReference>
<dbReference type="SUPFAM" id="SSF56209">
    <property type="entry name" value="Nitrile hydratase alpha chain"/>
    <property type="match status" value="1"/>
</dbReference>
<dbReference type="InterPro" id="IPR022513">
    <property type="entry name" value="TOMM_pelo"/>
</dbReference>
<name>A0ABS4H4Q1_9BACL</name>
<gene>
    <name evidence="1" type="ORF">J2Z20_002242</name>
</gene>
<protein>
    <recommendedName>
        <fullName evidence="3">NHLP leader peptide family natural product</fullName>
    </recommendedName>
</protein>
<comment type="caution">
    <text evidence="1">The sequence shown here is derived from an EMBL/GenBank/DDBJ whole genome shotgun (WGS) entry which is preliminary data.</text>
</comment>
<dbReference type="EMBL" id="JAGGKP010000005">
    <property type="protein sequence ID" value="MBP1937347.1"/>
    <property type="molecule type" value="Genomic_DNA"/>
</dbReference>
<dbReference type="Proteomes" id="UP001519273">
    <property type="component" value="Unassembled WGS sequence"/>
</dbReference>
<reference evidence="1 2" key="1">
    <citation type="submission" date="2021-03" db="EMBL/GenBank/DDBJ databases">
        <title>Genomic Encyclopedia of Type Strains, Phase IV (KMG-IV): sequencing the most valuable type-strain genomes for metagenomic binning, comparative biology and taxonomic classification.</title>
        <authorList>
            <person name="Goeker M."/>
        </authorList>
    </citation>
    <scope>NUCLEOTIDE SEQUENCE [LARGE SCALE GENOMIC DNA]</scope>
    <source>
        <strain evidence="1 2">DSM 23491</strain>
    </source>
</reference>